<dbReference type="InterPro" id="IPR016087">
    <property type="entry name" value="Chalcone_isomerase"/>
</dbReference>
<comment type="caution">
    <text evidence="3">The sequence shown here is derived from an EMBL/GenBank/DDBJ whole genome shotgun (WGS) entry which is preliminary data.</text>
</comment>
<evidence type="ECO:0000259" key="2">
    <source>
        <dbReference type="Pfam" id="PF16036"/>
    </source>
</evidence>
<dbReference type="InterPro" id="IPR016088">
    <property type="entry name" value="Chalcone_isomerase_3-sand"/>
</dbReference>
<name>A0ABT4YW35_9VIBR</name>
<dbReference type="GO" id="GO:0016853">
    <property type="term" value="F:isomerase activity"/>
    <property type="evidence" value="ECO:0007669"/>
    <property type="project" value="UniProtKB-KW"/>
</dbReference>
<keyword evidence="4" id="KW-1185">Reference proteome</keyword>
<feature type="signal peptide" evidence="1">
    <location>
        <begin position="1"/>
        <end position="16"/>
    </location>
</feature>
<proteinExistence type="predicted"/>
<dbReference type="InterPro" id="IPR036298">
    <property type="entry name" value="Chalcone_isomerase_sf"/>
</dbReference>
<protein>
    <submittedName>
        <fullName evidence="3">Chalcone isomerase family protein</fullName>
    </submittedName>
</protein>
<accession>A0ABT4YW35</accession>
<reference evidence="3 4" key="1">
    <citation type="submission" date="2023-01" db="EMBL/GenBank/DDBJ databases">
        <title>Vibrio sp. KJ40-1 sp.nov, isolated from marine algae.</title>
        <authorList>
            <person name="Butt M."/>
            <person name="Kim J.M.J."/>
            <person name="Jeon C.O.C."/>
        </authorList>
    </citation>
    <scope>NUCLEOTIDE SEQUENCE [LARGE SCALE GENOMIC DNA]</scope>
    <source>
        <strain evidence="3 4">KJ40-1</strain>
    </source>
</reference>
<dbReference type="SUPFAM" id="SSF54626">
    <property type="entry name" value="Chalcone isomerase"/>
    <property type="match status" value="1"/>
</dbReference>
<dbReference type="EMBL" id="JAQLOI010000003">
    <property type="protein sequence ID" value="MDB1125597.1"/>
    <property type="molecule type" value="Genomic_DNA"/>
</dbReference>
<evidence type="ECO:0000313" key="4">
    <source>
        <dbReference type="Proteomes" id="UP001210678"/>
    </source>
</evidence>
<keyword evidence="3" id="KW-0413">Isomerase</keyword>
<evidence type="ECO:0000256" key="1">
    <source>
        <dbReference type="SAM" id="SignalP"/>
    </source>
</evidence>
<gene>
    <name evidence="3" type="ORF">PGX00_18815</name>
</gene>
<keyword evidence="1" id="KW-0732">Signal</keyword>
<dbReference type="Pfam" id="PF16036">
    <property type="entry name" value="Chalcone_3"/>
    <property type="match status" value="1"/>
</dbReference>
<organism evidence="3 4">
    <name type="scientific">Vibrio algarum</name>
    <dbReference type="NCBI Taxonomy" id="3020714"/>
    <lineage>
        <taxon>Bacteria</taxon>
        <taxon>Pseudomonadati</taxon>
        <taxon>Pseudomonadota</taxon>
        <taxon>Gammaproteobacteria</taxon>
        <taxon>Vibrionales</taxon>
        <taxon>Vibrionaceae</taxon>
        <taxon>Vibrio</taxon>
    </lineage>
</organism>
<dbReference type="Proteomes" id="UP001210678">
    <property type="component" value="Unassembled WGS sequence"/>
</dbReference>
<dbReference type="RefSeq" id="WP_272139460.1">
    <property type="nucleotide sequence ID" value="NZ_JAQLOI010000003.1"/>
</dbReference>
<feature type="domain" description="Chalcone isomerase" evidence="2">
    <location>
        <begin position="33"/>
        <end position="169"/>
    </location>
</feature>
<dbReference type="Gene3D" id="3.50.70.10">
    <property type="match status" value="1"/>
</dbReference>
<evidence type="ECO:0000313" key="3">
    <source>
        <dbReference type="EMBL" id="MDB1125597.1"/>
    </source>
</evidence>
<sequence>MKIWILSLLLTASVAASPVSHLSKVGEGEMNYLFWTIYQAEFYRGVEQDNDKPLNVLLAKDKNEKALKIEYFKSIDKRALIDATIQQWQHLGYQQSNIDKWSAPLESIWPDVEPGNTITLTVLKNGQSQFFFNGEPIGAIDSQDFGEAFLSIWLSENTSEPKLRQQLLGFNQ</sequence>
<feature type="chain" id="PRO_5045447467" evidence="1">
    <location>
        <begin position="17"/>
        <end position="172"/>
    </location>
</feature>